<accession>A0A2N2F4E8</accession>
<feature type="transmembrane region" description="Helical" evidence="1">
    <location>
        <begin position="69"/>
        <end position="88"/>
    </location>
</feature>
<evidence type="ECO:0000256" key="1">
    <source>
        <dbReference type="SAM" id="Phobius"/>
    </source>
</evidence>
<feature type="transmembrane region" description="Helical" evidence="1">
    <location>
        <begin position="95"/>
        <end position="117"/>
    </location>
</feature>
<feature type="transmembrane region" description="Helical" evidence="1">
    <location>
        <begin position="45"/>
        <end position="63"/>
    </location>
</feature>
<dbReference type="PROSITE" id="PS50850">
    <property type="entry name" value="MFS"/>
    <property type="match status" value="1"/>
</dbReference>
<organism evidence="3 4">
    <name type="scientific">Candidatus Dojkabacteria bacterium HGW-Dojkabacteria-1</name>
    <dbReference type="NCBI Taxonomy" id="2013761"/>
    <lineage>
        <taxon>Bacteria</taxon>
        <taxon>Candidatus Dojkabacteria</taxon>
    </lineage>
</organism>
<feature type="domain" description="Major facilitator superfamily (MFS) profile" evidence="2">
    <location>
        <begin position="1"/>
        <end position="165"/>
    </location>
</feature>
<dbReference type="InterPro" id="IPR020846">
    <property type="entry name" value="MFS_dom"/>
</dbReference>
<evidence type="ECO:0000259" key="2">
    <source>
        <dbReference type="PROSITE" id="PS50850"/>
    </source>
</evidence>
<feature type="transmembrane region" description="Helical" evidence="1">
    <location>
        <begin position="129"/>
        <end position="151"/>
    </location>
</feature>
<sequence>MIGVLLGIIAVFLVVFLEHMFLSLFAFSVALLVIINIWGRIDFKLSSLIVILTGLALDVTLHLPLGFNILVLGTVLFVFFLISLMVPLDRTSSRYSVIFFVFLFGYILNPFLASILQDSVVPSFSWSDIFKFVFNSLISVLICILIDRILFSFRDSNNFEKIRLR</sequence>
<reference evidence="3 4" key="1">
    <citation type="journal article" date="2017" name="ISME J.">
        <title>Potential for microbial H2 and metal transformations associated with novel bacteria and archaea in deep terrestrial subsurface sediments.</title>
        <authorList>
            <person name="Hernsdorf A.W."/>
            <person name="Amano Y."/>
            <person name="Miyakawa K."/>
            <person name="Ise K."/>
            <person name="Suzuki Y."/>
            <person name="Anantharaman K."/>
            <person name="Probst A."/>
            <person name="Burstein D."/>
            <person name="Thomas B.C."/>
            <person name="Banfield J.F."/>
        </authorList>
    </citation>
    <scope>NUCLEOTIDE SEQUENCE [LARGE SCALE GENOMIC DNA]</scope>
    <source>
        <strain evidence="3">HGW-Dojkabacteria-1</strain>
    </source>
</reference>
<keyword evidence="1" id="KW-0472">Membrane</keyword>
<name>A0A2N2F4E8_9BACT</name>
<dbReference type="AlphaFoldDB" id="A0A2N2F4E8"/>
<keyword evidence="1" id="KW-1133">Transmembrane helix</keyword>
<evidence type="ECO:0000313" key="4">
    <source>
        <dbReference type="Proteomes" id="UP000233417"/>
    </source>
</evidence>
<feature type="transmembrane region" description="Helical" evidence="1">
    <location>
        <begin position="6"/>
        <end position="38"/>
    </location>
</feature>
<protein>
    <recommendedName>
        <fullName evidence="2">Major facilitator superfamily (MFS) profile domain-containing protein</fullName>
    </recommendedName>
</protein>
<comment type="caution">
    <text evidence="3">The sequence shown here is derived from an EMBL/GenBank/DDBJ whole genome shotgun (WGS) entry which is preliminary data.</text>
</comment>
<dbReference type="EMBL" id="PHAO01000001">
    <property type="protein sequence ID" value="PKN03059.1"/>
    <property type="molecule type" value="Genomic_DNA"/>
</dbReference>
<proteinExistence type="predicted"/>
<dbReference type="Proteomes" id="UP000233417">
    <property type="component" value="Unassembled WGS sequence"/>
</dbReference>
<keyword evidence="1" id="KW-0812">Transmembrane</keyword>
<evidence type="ECO:0000313" key="3">
    <source>
        <dbReference type="EMBL" id="PKN03059.1"/>
    </source>
</evidence>
<dbReference type="GO" id="GO:0022857">
    <property type="term" value="F:transmembrane transporter activity"/>
    <property type="evidence" value="ECO:0007669"/>
    <property type="project" value="InterPro"/>
</dbReference>
<gene>
    <name evidence="3" type="ORF">CVU76_03485</name>
</gene>